<gene>
    <name evidence="1" type="ORF">RHS03_05812</name>
</gene>
<proteinExistence type="predicted"/>
<organism evidence="1 2">
    <name type="scientific">Rhizoctonia solani</name>
    <dbReference type="NCBI Taxonomy" id="456999"/>
    <lineage>
        <taxon>Eukaryota</taxon>
        <taxon>Fungi</taxon>
        <taxon>Dikarya</taxon>
        <taxon>Basidiomycota</taxon>
        <taxon>Agaricomycotina</taxon>
        <taxon>Agaricomycetes</taxon>
        <taxon>Cantharellales</taxon>
        <taxon>Ceratobasidiaceae</taxon>
        <taxon>Rhizoctonia</taxon>
    </lineage>
</organism>
<dbReference type="AlphaFoldDB" id="A0A8H7HRD6"/>
<accession>A0A8H7HRD6</accession>
<dbReference type="OrthoDB" id="3165318at2759"/>
<protein>
    <submittedName>
        <fullName evidence="1">Uncharacterized protein</fullName>
    </submittedName>
</protein>
<evidence type="ECO:0000313" key="2">
    <source>
        <dbReference type="Proteomes" id="UP000602905"/>
    </source>
</evidence>
<feature type="non-terminal residue" evidence="1">
    <location>
        <position position="1"/>
    </location>
</feature>
<dbReference type="Proteomes" id="UP000602905">
    <property type="component" value="Unassembled WGS sequence"/>
</dbReference>
<comment type="caution">
    <text evidence="1">The sequence shown here is derived from an EMBL/GenBank/DDBJ whole genome shotgun (WGS) entry which is preliminary data.</text>
</comment>
<evidence type="ECO:0000313" key="1">
    <source>
        <dbReference type="EMBL" id="KAF8704615.1"/>
    </source>
</evidence>
<reference evidence="1" key="1">
    <citation type="submission" date="2020-09" db="EMBL/GenBank/DDBJ databases">
        <title>Comparative genome analyses of four rice-infecting Rhizoctonia solani isolates reveal extensive enrichment of homogalacturonan modification genes.</title>
        <authorList>
            <person name="Lee D.-Y."/>
            <person name="Jeon J."/>
            <person name="Kim K.-T."/>
            <person name="Cheong K."/>
            <person name="Song H."/>
            <person name="Choi G."/>
            <person name="Ko J."/>
            <person name="Opiyo S.O."/>
            <person name="Zuo S."/>
            <person name="Madhav S."/>
            <person name="Lee Y.-H."/>
            <person name="Wang G.-L."/>
        </authorList>
    </citation>
    <scope>NUCLEOTIDE SEQUENCE</scope>
    <source>
        <strain evidence="1">AG1-IA WGL</strain>
    </source>
</reference>
<dbReference type="EMBL" id="JACYCD010000054">
    <property type="protein sequence ID" value="KAF8704615.1"/>
    <property type="molecule type" value="Genomic_DNA"/>
</dbReference>
<name>A0A8H7HRD6_9AGAM</name>
<sequence>MDKKTLRIHPHGLQKDTTIALMFEPPRSRQLFKNQFPVVWKVLTFPVKNRSGSSIQYLPRFALAYGQVDQNYIFHPTAWVEAQRGVISNLSGATDQLIFDQSIHGDDSEHFVCKNNSSGVVNLSIGLLNGKGADQKFEPILVWTNVATGSDVTTKFTPNLTDHVTRDYQATEILRGEMETDAIWSYNLDKLSEMDDVTLWNFVEDDESGSFSINTETLWGCNSSYLNLWHINIQVEIKELRLGGHYIYFVPEAQYVTAVGDGDRGKPGTKGNFCIEYLPEFLTGAWDTTLMLMFEPPNSSKLYRDQFPVVWKVITFRAKGHSKAALHYQQRLAFGYAQTDWDNLVDSAAWVEVASGEVSRISGKAGQKRFGHNAKGHATKKLVCKNNTDSRANLSIGFVRGDGINQRYEPTMLWTGVGAKSNVAVQFTPILSAYITRDYKATEMLRGEVETDAIWTVNLDQLDDVTGWNLVEDDVTGAFGIERARFV</sequence>